<name>A0ABW4I6U9_9SPHN</name>
<evidence type="ECO:0000313" key="2">
    <source>
        <dbReference type="Proteomes" id="UP001597115"/>
    </source>
</evidence>
<keyword evidence="2" id="KW-1185">Reference proteome</keyword>
<proteinExistence type="predicted"/>
<accession>A0ABW4I6U9</accession>
<sequence length="62" mass="6618">MGTEIARSPIDRGDIAAERRRAIGLIVNALEILDRVHPTAAATLSMALNQLGERAPPLPSDD</sequence>
<protein>
    <submittedName>
        <fullName evidence="1">Uncharacterized protein</fullName>
    </submittedName>
</protein>
<organism evidence="1 2">
    <name type="scientific">Sphingomonas tabacisoli</name>
    <dbReference type="NCBI Taxonomy" id="2249466"/>
    <lineage>
        <taxon>Bacteria</taxon>
        <taxon>Pseudomonadati</taxon>
        <taxon>Pseudomonadota</taxon>
        <taxon>Alphaproteobacteria</taxon>
        <taxon>Sphingomonadales</taxon>
        <taxon>Sphingomonadaceae</taxon>
        <taxon>Sphingomonas</taxon>
    </lineage>
</organism>
<dbReference type="Proteomes" id="UP001597115">
    <property type="component" value="Unassembled WGS sequence"/>
</dbReference>
<reference evidence="2" key="1">
    <citation type="journal article" date="2019" name="Int. J. Syst. Evol. Microbiol.">
        <title>The Global Catalogue of Microorganisms (GCM) 10K type strain sequencing project: providing services to taxonomists for standard genome sequencing and annotation.</title>
        <authorList>
            <consortium name="The Broad Institute Genomics Platform"/>
            <consortium name="The Broad Institute Genome Sequencing Center for Infectious Disease"/>
            <person name="Wu L."/>
            <person name="Ma J."/>
        </authorList>
    </citation>
    <scope>NUCLEOTIDE SEQUENCE [LARGE SCALE GENOMIC DNA]</scope>
    <source>
        <strain evidence="2">CGMCC 1.16275</strain>
    </source>
</reference>
<comment type="caution">
    <text evidence="1">The sequence shown here is derived from an EMBL/GenBank/DDBJ whole genome shotgun (WGS) entry which is preliminary data.</text>
</comment>
<evidence type="ECO:0000313" key="1">
    <source>
        <dbReference type="EMBL" id="MFD1612982.1"/>
    </source>
</evidence>
<dbReference type="RefSeq" id="WP_380890612.1">
    <property type="nucleotide sequence ID" value="NZ_JBHUDY010000002.1"/>
</dbReference>
<gene>
    <name evidence="1" type="ORF">ACFSCW_14345</name>
</gene>
<dbReference type="EMBL" id="JBHUDY010000002">
    <property type="protein sequence ID" value="MFD1612982.1"/>
    <property type="molecule type" value="Genomic_DNA"/>
</dbReference>